<evidence type="ECO:0000256" key="1">
    <source>
        <dbReference type="ARBA" id="ARBA00022714"/>
    </source>
</evidence>
<feature type="domain" description="Iron-binding zinc finger CDGSH type" evidence="5">
    <location>
        <begin position="184"/>
        <end position="218"/>
    </location>
</feature>
<dbReference type="RefSeq" id="WP_301676999.1">
    <property type="nucleotide sequence ID" value="NZ_VCYI01000005.1"/>
</dbReference>
<evidence type="ECO:0000259" key="5">
    <source>
        <dbReference type="SMART" id="SM00704"/>
    </source>
</evidence>
<dbReference type="PANTHER" id="PTHR46491:SF3">
    <property type="entry name" value="CDGSH IRON-SULFUR DOMAIN-CONTAINING PROTEIN 3, MITOCHONDRIAL"/>
    <property type="match status" value="1"/>
</dbReference>
<evidence type="ECO:0000256" key="2">
    <source>
        <dbReference type="ARBA" id="ARBA00022723"/>
    </source>
</evidence>
<dbReference type="Proteomes" id="UP001168423">
    <property type="component" value="Unassembled WGS sequence"/>
</dbReference>
<dbReference type="InterPro" id="IPR042216">
    <property type="entry name" value="MitoNEET_CISD"/>
</dbReference>
<dbReference type="InterPro" id="IPR010693">
    <property type="entry name" value="Divergent_4Fe-4S_mono-cluster"/>
</dbReference>
<dbReference type="PIRSF" id="PIRSF009180">
    <property type="entry name" value="UCP009180"/>
    <property type="match status" value="1"/>
</dbReference>
<keyword evidence="2" id="KW-0479">Metal-binding</keyword>
<dbReference type="PANTHER" id="PTHR46491">
    <property type="entry name" value="CDGSH IRON SULFUR DOMAIN PROTEIN HOMOLOG"/>
    <property type="match status" value="1"/>
</dbReference>
<feature type="domain" description="Iron-binding zinc finger CDGSH type" evidence="5">
    <location>
        <begin position="37"/>
        <end position="71"/>
    </location>
</feature>
<dbReference type="InterPro" id="IPR052950">
    <property type="entry name" value="CISD"/>
</dbReference>
<accession>A0ABT8M2V2</accession>
<dbReference type="Gene3D" id="3.40.5.90">
    <property type="entry name" value="CDGSH iron-sulfur domain, mitoNEET-type"/>
    <property type="match status" value="2"/>
</dbReference>
<keyword evidence="4" id="KW-0411">Iron-sulfur</keyword>
<keyword evidence="3" id="KW-0408">Iron</keyword>
<dbReference type="EMBL" id="VCYI01000005">
    <property type="protein sequence ID" value="MDN7012407.1"/>
    <property type="molecule type" value="Genomic_DNA"/>
</dbReference>
<evidence type="ECO:0000256" key="4">
    <source>
        <dbReference type="ARBA" id="ARBA00023014"/>
    </source>
</evidence>
<name>A0ABT8M2V2_9EURY</name>
<evidence type="ECO:0000313" key="6">
    <source>
        <dbReference type="EMBL" id="MDN7012407.1"/>
    </source>
</evidence>
<evidence type="ECO:0000313" key="7">
    <source>
        <dbReference type="Proteomes" id="UP001168423"/>
    </source>
</evidence>
<dbReference type="Pfam" id="PF09360">
    <property type="entry name" value="zf-CDGSH"/>
    <property type="match status" value="2"/>
</dbReference>
<dbReference type="InterPro" id="IPR018967">
    <property type="entry name" value="FeS-contain_CDGSH-typ"/>
</dbReference>
<comment type="caution">
    <text evidence="6">The sequence shown here is derived from an EMBL/GenBank/DDBJ whole genome shotgun (WGS) entry which is preliminary data.</text>
</comment>
<proteinExistence type="predicted"/>
<evidence type="ECO:0000256" key="3">
    <source>
        <dbReference type="ARBA" id="ARBA00023004"/>
    </source>
</evidence>
<reference evidence="6" key="1">
    <citation type="submission" date="2019-05" db="EMBL/GenBank/DDBJ databases">
        <title>Isolation and characterization of methanogens from the cold seep sediment at Four-Way Closure Ridge.</title>
        <authorList>
            <person name="You Y.-T."/>
            <person name="Chen S.-C."/>
            <person name="Zhang W.-L."/>
            <person name="Lai M.-C."/>
        </authorList>
    </citation>
    <scope>NUCLEOTIDE SEQUENCE</scope>
    <source>
        <strain evidence="6">FWC-SCC3</strain>
    </source>
</reference>
<dbReference type="InterPro" id="IPR016548">
    <property type="entry name" value="UCP009180"/>
</dbReference>
<dbReference type="Pfam" id="PF06902">
    <property type="entry name" value="Fer4_19"/>
    <property type="match status" value="1"/>
</dbReference>
<organism evidence="6 7">
    <name type="scientific">Methanoculleus methanifontis</name>
    <dbReference type="NCBI Taxonomy" id="2584086"/>
    <lineage>
        <taxon>Archaea</taxon>
        <taxon>Methanobacteriati</taxon>
        <taxon>Methanobacteriota</taxon>
        <taxon>Stenosarchaea group</taxon>
        <taxon>Methanomicrobia</taxon>
        <taxon>Methanomicrobiales</taxon>
        <taxon>Methanomicrobiaceae</taxon>
        <taxon>Methanoculleus</taxon>
    </lineage>
</organism>
<protein>
    <submittedName>
        <fullName evidence="6">Iron-binding protein</fullName>
    </submittedName>
</protein>
<sequence length="218" mass="24201">MKIRVSRNGPYIVTGSVPLMVMEISHDDEGDCRSWQKVREYPLQEQYTLCRCGHSKNKPFCDGTHAKVHFDGTETAGDEPYLENPTVIRGPELELADYKGLCAHARFCLRAGGIWSLTGRSDIPDARDTAIDEACNCPSGRLVLRDRKTGETLEPVLERSIAVIEDPARGEHGPLWVRGGIPVESADKRPYTVRNRVTLCGCGRSRNKPFCAGDHIGH</sequence>
<keyword evidence="7" id="KW-1185">Reference proteome</keyword>
<keyword evidence="1" id="KW-0001">2Fe-2S</keyword>
<dbReference type="SMART" id="SM00704">
    <property type="entry name" value="ZnF_CDGSH"/>
    <property type="match status" value="2"/>
</dbReference>
<gene>
    <name evidence="6" type="ORF">FGW20_05005</name>
</gene>